<dbReference type="WBParaSite" id="HPLM_0000480401-mRNA-1">
    <property type="protein sequence ID" value="HPLM_0000480401-mRNA-1"/>
    <property type="gene ID" value="HPLM_0000480401"/>
</dbReference>
<name>A0A0N4W4I5_HAEPC</name>
<proteinExistence type="predicted"/>
<dbReference type="AlphaFoldDB" id="A0A0N4W4I5"/>
<protein>
    <submittedName>
        <fullName evidence="1">Secreted protein</fullName>
    </submittedName>
</protein>
<reference evidence="1" key="1">
    <citation type="submission" date="2017-02" db="UniProtKB">
        <authorList>
            <consortium name="WormBaseParasite"/>
        </authorList>
    </citation>
    <scope>IDENTIFICATION</scope>
</reference>
<sequence length="101" mass="11413">LPSLTSALQRAEVVSVSVLLCRSTVRTRDCPEMRTCHHSTLFHIVPMPHSTIESSRNWLTRVKAHMHISLIAETTHLIATPLKKTNIYENNSSFANQNHTP</sequence>
<accession>A0A0N4W4I5</accession>
<evidence type="ECO:0000313" key="1">
    <source>
        <dbReference type="WBParaSite" id="HPLM_0000480401-mRNA-1"/>
    </source>
</evidence>
<organism evidence="1">
    <name type="scientific">Haemonchus placei</name>
    <name type="common">Barber's pole worm</name>
    <dbReference type="NCBI Taxonomy" id="6290"/>
    <lineage>
        <taxon>Eukaryota</taxon>
        <taxon>Metazoa</taxon>
        <taxon>Ecdysozoa</taxon>
        <taxon>Nematoda</taxon>
        <taxon>Chromadorea</taxon>
        <taxon>Rhabditida</taxon>
        <taxon>Rhabditina</taxon>
        <taxon>Rhabditomorpha</taxon>
        <taxon>Strongyloidea</taxon>
        <taxon>Trichostrongylidae</taxon>
        <taxon>Haemonchus</taxon>
    </lineage>
</organism>